<protein>
    <submittedName>
        <fullName evidence="2">RimJ/RimL family protein N-acetyltransferase</fullName>
    </submittedName>
</protein>
<accession>A0ABX0SLA1</accession>
<gene>
    <name evidence="2" type="ORF">FB473_002176</name>
</gene>
<evidence type="ECO:0000313" key="3">
    <source>
        <dbReference type="Proteomes" id="UP000749311"/>
    </source>
</evidence>
<dbReference type="PANTHER" id="PTHR43792">
    <property type="entry name" value="GNAT FAMILY, PUTATIVE (AFU_ORTHOLOGUE AFUA_3G00765)-RELATED-RELATED"/>
    <property type="match status" value="1"/>
</dbReference>
<keyword evidence="3" id="KW-1185">Reference proteome</keyword>
<dbReference type="Pfam" id="PF13302">
    <property type="entry name" value="Acetyltransf_3"/>
    <property type="match status" value="1"/>
</dbReference>
<reference evidence="2 3" key="1">
    <citation type="submission" date="2020-02" db="EMBL/GenBank/DDBJ databases">
        <title>Sequencing the genomes of 1000 actinobacteria strains.</title>
        <authorList>
            <person name="Klenk H.-P."/>
        </authorList>
    </citation>
    <scope>NUCLEOTIDE SEQUENCE [LARGE SCALE GENOMIC DNA]</scope>
    <source>
        <strain evidence="2 3">DSM 19609</strain>
    </source>
</reference>
<dbReference type="SUPFAM" id="SSF55729">
    <property type="entry name" value="Acyl-CoA N-acyltransferases (Nat)"/>
    <property type="match status" value="1"/>
</dbReference>
<comment type="caution">
    <text evidence="2">The sequence shown here is derived from an EMBL/GenBank/DDBJ whole genome shotgun (WGS) entry which is preliminary data.</text>
</comment>
<dbReference type="InterPro" id="IPR000182">
    <property type="entry name" value="GNAT_dom"/>
</dbReference>
<name>A0ABX0SLA1_9ACTN</name>
<organism evidence="2 3">
    <name type="scientific">Brooklawnia cerclae</name>
    <dbReference type="NCBI Taxonomy" id="349934"/>
    <lineage>
        <taxon>Bacteria</taxon>
        <taxon>Bacillati</taxon>
        <taxon>Actinomycetota</taxon>
        <taxon>Actinomycetes</taxon>
        <taxon>Propionibacteriales</taxon>
        <taxon>Propionibacteriaceae</taxon>
        <taxon>Brooklawnia</taxon>
    </lineage>
</organism>
<proteinExistence type="predicted"/>
<sequence>MLISDTTWTYPSGSAPHVSLVQIPRPLLGELARQEHGPATVASRLVTPYLTGPECNALWRLRDDQLDAQPADAAWVTRFVLTPGVAGAVGVAGFHGRPDPDGMVEVGYRIEPGHRRRGYARAALETLLAIAREHPSVKVVRASVSPGNIASRSLIDQYGFTEVGEQWDDQDGLETILELPVQG</sequence>
<dbReference type="RefSeq" id="WP_167167391.1">
    <property type="nucleotide sequence ID" value="NZ_BAAAOO010000007.1"/>
</dbReference>
<evidence type="ECO:0000313" key="2">
    <source>
        <dbReference type="EMBL" id="NIH57531.1"/>
    </source>
</evidence>
<dbReference type="PANTHER" id="PTHR43792:SF13">
    <property type="entry name" value="ACETYLTRANSFERASE"/>
    <property type="match status" value="1"/>
</dbReference>
<dbReference type="Proteomes" id="UP000749311">
    <property type="component" value="Unassembled WGS sequence"/>
</dbReference>
<dbReference type="Gene3D" id="3.40.630.30">
    <property type="match status" value="1"/>
</dbReference>
<dbReference type="InterPro" id="IPR051531">
    <property type="entry name" value="N-acetyltransferase"/>
</dbReference>
<feature type="domain" description="N-acetyltransferase" evidence="1">
    <location>
        <begin position="45"/>
        <end position="182"/>
    </location>
</feature>
<evidence type="ECO:0000259" key="1">
    <source>
        <dbReference type="PROSITE" id="PS51186"/>
    </source>
</evidence>
<dbReference type="EMBL" id="JAAMOZ010000001">
    <property type="protein sequence ID" value="NIH57531.1"/>
    <property type="molecule type" value="Genomic_DNA"/>
</dbReference>
<dbReference type="PROSITE" id="PS51186">
    <property type="entry name" value="GNAT"/>
    <property type="match status" value="1"/>
</dbReference>
<dbReference type="InterPro" id="IPR016181">
    <property type="entry name" value="Acyl_CoA_acyltransferase"/>
</dbReference>